<evidence type="ECO:0000313" key="2">
    <source>
        <dbReference type="Proteomes" id="UP000249661"/>
    </source>
</evidence>
<reference evidence="1" key="1">
    <citation type="submission" date="2018-02" db="EMBL/GenBank/DDBJ databases">
        <title>The genomes of Aspergillus section Nigri reveals drivers in fungal speciation.</title>
        <authorList>
            <consortium name="DOE Joint Genome Institute"/>
            <person name="Vesth T.C."/>
            <person name="Nybo J."/>
            <person name="Theobald S."/>
            <person name="Brandl J."/>
            <person name="Frisvad J.C."/>
            <person name="Nielsen K.F."/>
            <person name="Lyhne E.K."/>
            <person name="Kogle M.E."/>
            <person name="Kuo A."/>
            <person name="Riley R."/>
            <person name="Clum A."/>
            <person name="Nolan M."/>
            <person name="Lipzen A."/>
            <person name="Salamov A."/>
            <person name="Henrissat B."/>
            <person name="Wiebenga A."/>
            <person name="De vries R.P."/>
            <person name="Grigoriev I.V."/>
            <person name="Mortensen U.H."/>
            <person name="Andersen M.R."/>
            <person name="Baker S.E."/>
        </authorList>
    </citation>
    <scope>NUCLEOTIDE SEQUENCE</scope>
    <source>
        <strain evidence="1">CBS 121060</strain>
    </source>
</reference>
<keyword evidence="2" id="KW-1185">Reference proteome</keyword>
<dbReference type="EMBL" id="KZ824937">
    <property type="protein sequence ID" value="RAH73849.1"/>
    <property type="molecule type" value="Genomic_DNA"/>
</dbReference>
<dbReference type="Proteomes" id="UP000249661">
    <property type="component" value="Unassembled WGS sequence"/>
</dbReference>
<evidence type="ECO:0000313" key="1">
    <source>
        <dbReference type="EMBL" id="RAH73849.1"/>
    </source>
</evidence>
<protein>
    <submittedName>
        <fullName evidence="1">Uncharacterized protein</fullName>
    </submittedName>
</protein>
<accession>A0ACD1HK78</accession>
<proteinExistence type="predicted"/>
<sequence>MDMETLPTELVDTIVSWLDLRDVCALRLTGRTILSHISTAAISRRFYSSKRVKMTEAALEQLVRFTQPGQVGLWLQRLTLCDCVERTEQSDADFDATELLAQAFANIRDRPASHRGNQPSLSISLEVDNFSTWDRDVTARVFHATISAIARTEIPIRELDIFGDAYVHDHHFDNGQCSLAFSDVALALSHHRTPLATSLRNCTKFCLSLGHSTRGFNFECSPRDLRLPLTANEARQNIQSLCDLLTMCPFLEELHLVWEGDDLEETDACSEERGFFNQIGISCAFANLKRCKLQDLHTSENPIMTFFRRSPRLLELTLDGLFMMPGDFSHLFRLLSTAMPDLGLLRLRGLDDDLGMILNAVQALGIIQMLLHAVLYVVQPQKVAPAHYWENPSFLQRADFQRRVLNFISGDKPQDGVGPALDPTIFNGAEDDTRIYIMHPRRELSPNNPFLANYNGKFAELRDLLNKRLLPGAPTAARMYVAVPYIFDKNGEYKSDPIRDQEWRRNAVFQYDPNAHGNGMPGWRLFFEDHYFDDTNAPPGPESANGIPDIP</sequence>
<name>A0ACD1HK78_9EURO</name>
<gene>
    <name evidence="1" type="ORF">BO66DRAFT_468278</name>
</gene>
<organism evidence="1 2">
    <name type="scientific">Aspergillus aculeatinus CBS 121060</name>
    <dbReference type="NCBI Taxonomy" id="1448322"/>
    <lineage>
        <taxon>Eukaryota</taxon>
        <taxon>Fungi</taxon>
        <taxon>Dikarya</taxon>
        <taxon>Ascomycota</taxon>
        <taxon>Pezizomycotina</taxon>
        <taxon>Eurotiomycetes</taxon>
        <taxon>Eurotiomycetidae</taxon>
        <taxon>Eurotiales</taxon>
        <taxon>Aspergillaceae</taxon>
        <taxon>Aspergillus</taxon>
        <taxon>Aspergillus subgen. Circumdati</taxon>
    </lineage>
</organism>